<dbReference type="Proteomes" id="UP000663879">
    <property type="component" value="Unassembled WGS sequence"/>
</dbReference>
<dbReference type="PROSITE" id="PS50878">
    <property type="entry name" value="RT_POL"/>
    <property type="match status" value="1"/>
</dbReference>
<dbReference type="InterPro" id="IPR000477">
    <property type="entry name" value="RT_dom"/>
</dbReference>
<feature type="domain" description="Reverse transcriptase" evidence="1">
    <location>
        <begin position="1"/>
        <end position="140"/>
    </location>
</feature>
<accession>A0A814D8C0</accession>
<evidence type="ECO:0000259" key="1">
    <source>
        <dbReference type="PROSITE" id="PS50878"/>
    </source>
</evidence>
<evidence type="ECO:0000313" key="3">
    <source>
        <dbReference type="Proteomes" id="UP000663879"/>
    </source>
</evidence>
<dbReference type="EMBL" id="CAJNOC010002827">
    <property type="protein sequence ID" value="CAF0953632.1"/>
    <property type="molecule type" value="Genomic_DNA"/>
</dbReference>
<dbReference type="AlphaFoldDB" id="A0A814D8C0"/>
<protein>
    <recommendedName>
        <fullName evidence="1">Reverse transcriptase domain-containing protein</fullName>
    </recommendedName>
</protein>
<organism evidence="2 3">
    <name type="scientific">Brachionus calyciflorus</name>
    <dbReference type="NCBI Taxonomy" id="104777"/>
    <lineage>
        <taxon>Eukaryota</taxon>
        <taxon>Metazoa</taxon>
        <taxon>Spiralia</taxon>
        <taxon>Gnathifera</taxon>
        <taxon>Rotifera</taxon>
        <taxon>Eurotatoria</taxon>
        <taxon>Monogononta</taxon>
        <taxon>Pseudotrocha</taxon>
        <taxon>Ploima</taxon>
        <taxon>Brachionidae</taxon>
        <taxon>Brachionus</taxon>
    </lineage>
</organism>
<dbReference type="Pfam" id="PF00078">
    <property type="entry name" value="RVT_1"/>
    <property type="match status" value="1"/>
</dbReference>
<dbReference type="OrthoDB" id="10014409at2759"/>
<feature type="non-terminal residue" evidence="2">
    <location>
        <position position="1"/>
    </location>
</feature>
<gene>
    <name evidence="2" type="ORF">OXX778_LOCUS14077</name>
</gene>
<proteinExistence type="predicted"/>
<keyword evidence="3" id="KW-1185">Reference proteome</keyword>
<reference evidence="2" key="1">
    <citation type="submission" date="2021-02" db="EMBL/GenBank/DDBJ databases">
        <authorList>
            <person name="Nowell W R."/>
        </authorList>
    </citation>
    <scope>NUCLEOTIDE SEQUENCE</scope>
    <source>
        <strain evidence="2">Ploen Becks lab</strain>
    </source>
</reference>
<name>A0A814D8C0_9BILA</name>
<sequence>PLVDSRVRVQLPIHDTKNLPQINSSVLFVHLKTSISSPKFDKLWRDGLFLKLIEKLTPRFWLILKLYYDSSNGCVSLNSVVSKIFKIYCGVKQGGVLSAFLFNIFKNDLIESCLQLNVGALINKLNVSIIAYADKFNESK</sequence>
<comment type="caution">
    <text evidence="2">The sequence shown here is derived from an EMBL/GenBank/DDBJ whole genome shotgun (WGS) entry which is preliminary data.</text>
</comment>
<evidence type="ECO:0000313" key="2">
    <source>
        <dbReference type="EMBL" id="CAF0953632.1"/>
    </source>
</evidence>